<dbReference type="OrthoDB" id="9806105at2"/>
<evidence type="ECO:0000259" key="4">
    <source>
        <dbReference type="PROSITE" id="PS50110"/>
    </source>
</evidence>
<evidence type="ECO:0000256" key="2">
    <source>
        <dbReference type="ARBA" id="ARBA00024867"/>
    </source>
</evidence>
<dbReference type="InterPro" id="IPR011006">
    <property type="entry name" value="CheY-like_superfamily"/>
</dbReference>
<dbReference type="GO" id="GO:0000160">
    <property type="term" value="P:phosphorelay signal transduction system"/>
    <property type="evidence" value="ECO:0007669"/>
    <property type="project" value="InterPro"/>
</dbReference>
<evidence type="ECO:0000313" key="6">
    <source>
        <dbReference type="EMBL" id="SMC25124.1"/>
    </source>
</evidence>
<gene>
    <name evidence="6" type="ORF">SAMN02745134_02371</name>
</gene>
<dbReference type="InterPro" id="IPR002545">
    <property type="entry name" value="CheW-lke_dom"/>
</dbReference>
<sequence>MSNDILLESGTGELEIIEFVIGDKHYAINVIKVKEILDVQSSTVTKLPESHPSIAGLILSRNAILTLVDLKYVLDKQSKTDTLSKVIVCEFNKIKVAFSIDDIVGVHRIKWNEILKPDDISVNSLVVGNIIMDEKIILMLDFEKIVTDINPSTGINTDRIVNVDYKDRGNIKIFLADDSPLIRRLLSDTLTKAGFTSLKFFDDGKQALDCLNKIAENKKDRFIEDVQVLITDIEMPQMDGLTLTRTIKENPILSKLPVIIFSSLITDNLRHKGDSVGANAQLSKPEVEQLVDMIDKFIDESVIVPQ</sequence>
<dbReference type="Pfam" id="PF01584">
    <property type="entry name" value="CheW"/>
    <property type="match status" value="1"/>
</dbReference>
<dbReference type="GO" id="GO:0006935">
    <property type="term" value="P:chemotaxis"/>
    <property type="evidence" value="ECO:0007669"/>
    <property type="project" value="InterPro"/>
</dbReference>
<dbReference type="AlphaFoldDB" id="A0A1W1XMP1"/>
<dbReference type="Proteomes" id="UP000192468">
    <property type="component" value="Unassembled WGS sequence"/>
</dbReference>
<feature type="domain" description="Response regulatory" evidence="4">
    <location>
        <begin position="172"/>
        <end position="299"/>
    </location>
</feature>
<feature type="modified residue" description="4-aspartylphosphate" evidence="3">
    <location>
        <position position="232"/>
    </location>
</feature>
<proteinExistence type="predicted"/>
<dbReference type="Gene3D" id="3.40.50.2300">
    <property type="match status" value="1"/>
</dbReference>
<accession>A0A1W1XMP1</accession>
<dbReference type="InterPro" id="IPR001789">
    <property type="entry name" value="Sig_transdc_resp-reg_receiver"/>
</dbReference>
<dbReference type="PANTHER" id="PTHR47233:SF3">
    <property type="entry name" value="CHEMOTAXIS PROTEIN CHEV"/>
    <property type="match status" value="1"/>
</dbReference>
<reference evidence="6 7" key="1">
    <citation type="submission" date="2017-04" db="EMBL/GenBank/DDBJ databases">
        <authorList>
            <person name="Afonso C.L."/>
            <person name="Miller P.J."/>
            <person name="Scott M.A."/>
            <person name="Spackman E."/>
            <person name="Goraichik I."/>
            <person name="Dimitrov K.M."/>
            <person name="Suarez D.L."/>
            <person name="Swayne D.E."/>
        </authorList>
    </citation>
    <scope>NUCLEOTIDE SEQUENCE [LARGE SCALE GENOMIC DNA]</scope>
    <source>
        <strain evidence="6 7">DSM 12555</strain>
    </source>
</reference>
<dbReference type="STRING" id="1121291.SAMN02745134_02371"/>
<protein>
    <recommendedName>
        <fullName evidence="1">Stage 0 sporulation protein A homolog</fullName>
    </recommendedName>
</protein>
<name>A0A1W1XMP1_9CLOT</name>
<evidence type="ECO:0000256" key="1">
    <source>
        <dbReference type="ARBA" id="ARBA00018672"/>
    </source>
</evidence>
<dbReference type="PROSITE" id="PS50110">
    <property type="entry name" value="RESPONSE_REGULATORY"/>
    <property type="match status" value="1"/>
</dbReference>
<dbReference type="InterPro" id="IPR036061">
    <property type="entry name" value="CheW-like_dom_sf"/>
</dbReference>
<evidence type="ECO:0000313" key="7">
    <source>
        <dbReference type="Proteomes" id="UP000192468"/>
    </source>
</evidence>
<feature type="domain" description="CheW-like" evidence="5">
    <location>
        <begin position="13"/>
        <end position="151"/>
    </location>
</feature>
<dbReference type="PROSITE" id="PS50851">
    <property type="entry name" value="CHEW"/>
    <property type="match status" value="1"/>
</dbReference>
<organism evidence="6 7">
    <name type="scientific">Clostridium acidisoli DSM 12555</name>
    <dbReference type="NCBI Taxonomy" id="1121291"/>
    <lineage>
        <taxon>Bacteria</taxon>
        <taxon>Bacillati</taxon>
        <taxon>Bacillota</taxon>
        <taxon>Clostridia</taxon>
        <taxon>Eubacteriales</taxon>
        <taxon>Clostridiaceae</taxon>
        <taxon>Clostridium</taxon>
    </lineage>
</organism>
<dbReference type="Gene3D" id="2.30.30.40">
    <property type="entry name" value="SH3 Domains"/>
    <property type="match status" value="1"/>
</dbReference>
<dbReference type="SMART" id="SM00448">
    <property type="entry name" value="REC"/>
    <property type="match status" value="1"/>
</dbReference>
<dbReference type="InterPro" id="IPR024181">
    <property type="entry name" value="Chemotax_regulator_CheV"/>
</dbReference>
<dbReference type="SMART" id="SM00260">
    <property type="entry name" value="CheW"/>
    <property type="match status" value="1"/>
</dbReference>
<dbReference type="PANTHER" id="PTHR47233">
    <property type="entry name" value="CHEMOTAXIS PROTEIN CHEV"/>
    <property type="match status" value="1"/>
</dbReference>
<dbReference type="SUPFAM" id="SSF50341">
    <property type="entry name" value="CheW-like"/>
    <property type="match status" value="1"/>
</dbReference>
<keyword evidence="7" id="KW-1185">Reference proteome</keyword>
<dbReference type="SUPFAM" id="SSF52172">
    <property type="entry name" value="CheY-like"/>
    <property type="match status" value="1"/>
</dbReference>
<dbReference type="Gene3D" id="2.40.50.180">
    <property type="entry name" value="CheA-289, Domain 4"/>
    <property type="match status" value="1"/>
</dbReference>
<comment type="function">
    <text evidence="2">May play the central regulatory role in sporulation. It may be an element of the effector pathway responsible for the activation of sporulation genes in response to nutritional stress. Spo0A may act in concert with spo0H (a sigma factor) to control the expression of some genes that are critical to the sporulation process.</text>
</comment>
<keyword evidence="3" id="KW-0597">Phosphoprotein</keyword>
<dbReference type="RefSeq" id="WP_084116195.1">
    <property type="nucleotide sequence ID" value="NZ_FWXH01000008.1"/>
</dbReference>
<evidence type="ECO:0000259" key="5">
    <source>
        <dbReference type="PROSITE" id="PS50851"/>
    </source>
</evidence>
<evidence type="ECO:0000256" key="3">
    <source>
        <dbReference type="PROSITE-ProRule" id="PRU00169"/>
    </source>
</evidence>
<dbReference type="PIRSF" id="PIRSF002867">
    <property type="entry name" value="CheV"/>
    <property type="match status" value="1"/>
</dbReference>
<dbReference type="EMBL" id="FWXH01000008">
    <property type="protein sequence ID" value="SMC25124.1"/>
    <property type="molecule type" value="Genomic_DNA"/>
</dbReference>
<dbReference type="Pfam" id="PF00072">
    <property type="entry name" value="Response_reg"/>
    <property type="match status" value="1"/>
</dbReference>